<dbReference type="AlphaFoldDB" id="A0A1H2M2A2"/>
<dbReference type="Proteomes" id="UP000198825">
    <property type="component" value="Chromosome I"/>
</dbReference>
<feature type="transmembrane region" description="Helical" evidence="1">
    <location>
        <begin position="56"/>
        <end position="74"/>
    </location>
</feature>
<evidence type="ECO:0000313" key="2">
    <source>
        <dbReference type="EMBL" id="SDU87115.1"/>
    </source>
</evidence>
<keyword evidence="1" id="KW-1133">Transmembrane helix</keyword>
<protein>
    <submittedName>
        <fullName evidence="2">Uncharacterized protein</fullName>
    </submittedName>
</protein>
<evidence type="ECO:0000313" key="3">
    <source>
        <dbReference type="Proteomes" id="UP000198825"/>
    </source>
</evidence>
<gene>
    <name evidence="2" type="ORF">SAMN04488544_1246</name>
</gene>
<keyword evidence="1" id="KW-0472">Membrane</keyword>
<reference evidence="3" key="1">
    <citation type="submission" date="2016-10" db="EMBL/GenBank/DDBJ databases">
        <authorList>
            <person name="Varghese N."/>
            <person name="Submissions S."/>
        </authorList>
    </citation>
    <scope>NUCLEOTIDE SEQUENCE [LARGE SCALE GENOMIC DNA]</scope>
    <source>
        <strain evidence="3">DSM 21743</strain>
    </source>
</reference>
<keyword evidence="3" id="KW-1185">Reference proteome</keyword>
<name>A0A1H2M2A2_9ACTN</name>
<evidence type="ECO:0000256" key="1">
    <source>
        <dbReference type="SAM" id="Phobius"/>
    </source>
</evidence>
<dbReference type="STRING" id="546874.SAMN04488544_1246"/>
<dbReference type="RefSeq" id="WP_091073696.1">
    <property type="nucleotide sequence ID" value="NZ_LT629799.1"/>
</dbReference>
<accession>A0A1H2M2A2</accession>
<dbReference type="EMBL" id="LT629799">
    <property type="protein sequence ID" value="SDU87115.1"/>
    <property type="molecule type" value="Genomic_DNA"/>
</dbReference>
<sequence>MAERNTLIRSMHDLGAAAWFGGSLMGAVGVNGSADAAKDPTERLRLSSIGWAKWTPWQVAAVGVHAIGGIGLLVTNRRRSVSQPGATANNVAKIILTAAGAGVTAYSGVLGAKVAKHADEGAEGSVTPGSTSSAELASAQRQLKVCQWLIPAFSGSLIVLGAVHGEQQRGVAGLLDLGPDEVVHGVRQAVRKVL</sequence>
<dbReference type="OrthoDB" id="5181921at2"/>
<organism evidence="2 3">
    <name type="scientific">Microlunatus sagamiharensis</name>
    <dbReference type="NCBI Taxonomy" id="546874"/>
    <lineage>
        <taxon>Bacteria</taxon>
        <taxon>Bacillati</taxon>
        <taxon>Actinomycetota</taxon>
        <taxon>Actinomycetes</taxon>
        <taxon>Propionibacteriales</taxon>
        <taxon>Propionibacteriaceae</taxon>
        <taxon>Microlunatus</taxon>
    </lineage>
</organism>
<keyword evidence="1" id="KW-0812">Transmembrane</keyword>
<proteinExistence type="predicted"/>